<gene>
    <name evidence="1" type="ORF">Aocu_01170</name>
</gene>
<dbReference type="Proteomes" id="UP000032434">
    <property type="component" value="Chromosome 1"/>
</dbReference>
<dbReference type="EMBL" id="LK028559">
    <property type="protein sequence ID" value="CDR30190.1"/>
    <property type="molecule type" value="Genomic_DNA"/>
</dbReference>
<sequence>MSVDVVLKKLNTESSYKRMGDHRKFKFVLDHLNSTDAVISFFIEVLKYKRYQANKIAYNVVYHKKYYQNQVNKPGQVN</sequence>
<reference evidence="2" key="1">
    <citation type="submission" date="2014-05" db="EMBL/GenBank/DDBJ databases">
        <authorList>
            <person name="Kube M."/>
        </authorList>
    </citation>
    <scope>NUCLEOTIDE SEQUENCE [LARGE SCALE GENOMIC DNA]</scope>
</reference>
<dbReference type="KEGG" id="aoc:Aocu_01170"/>
<dbReference type="HOGENOM" id="CLU_2613856_0_0_14"/>
<proteinExistence type="predicted"/>
<accession>A0A061A8J0</accession>
<evidence type="ECO:0000313" key="2">
    <source>
        <dbReference type="Proteomes" id="UP000032434"/>
    </source>
</evidence>
<protein>
    <submittedName>
        <fullName evidence="1">Phage protein L2_07 of Acholeplasma phage L2</fullName>
    </submittedName>
</protein>
<organism evidence="1 2">
    <name type="scientific">Acholeplasma oculi</name>
    <dbReference type="NCBI Taxonomy" id="35623"/>
    <lineage>
        <taxon>Bacteria</taxon>
        <taxon>Bacillati</taxon>
        <taxon>Mycoplasmatota</taxon>
        <taxon>Mollicutes</taxon>
        <taxon>Acholeplasmatales</taxon>
        <taxon>Acholeplasmataceae</taxon>
        <taxon>Acholeplasma</taxon>
    </lineage>
</organism>
<dbReference type="PATRIC" id="fig|35623.3.peg.116"/>
<dbReference type="RefSeq" id="WP_045748780.1">
    <property type="nucleotide sequence ID" value="NZ_FUZK01000002.1"/>
</dbReference>
<dbReference type="InParanoid" id="A0A061A8J0"/>
<evidence type="ECO:0000313" key="1">
    <source>
        <dbReference type="EMBL" id="CDR30190.1"/>
    </source>
</evidence>
<dbReference type="AlphaFoldDB" id="A0A061A8J0"/>
<dbReference type="STRING" id="35623.Aocu_01170"/>
<keyword evidence="2" id="KW-1185">Reference proteome</keyword>
<name>A0A061A8J0_9MOLU</name>